<sequence length="240" mass="28039">MPGKANFRSCISSRWAKLKSVSSIRNLGVQIRYDLKSKDHTRAVYKKSLRILWALKRSFLMWTEEFVLKLYPTMIRPILEYGAPAFSPLTKDEARKLERVQHLVTKVVPSLWSLSYSEKCSKLKLRLRIDLIYVFRVLCLNHFPQLMFLFDTPTTNITRGHRFKLTVTRMDNVPHGYSFSRRVVSFWNCLPANVFQSETVQIFKRNLDEHLSDLCFCEDISSALVPKVSYSTSGPRAYME</sequence>
<dbReference type="AlphaFoldDB" id="A0A1S8X0G1"/>
<name>A0A1S8X0G1_OPIVI</name>
<gene>
    <name evidence="1" type="ORF">X801_04129</name>
</gene>
<keyword evidence="2" id="KW-1185">Reference proteome</keyword>
<evidence type="ECO:0000313" key="1">
    <source>
        <dbReference type="EMBL" id="OON19993.1"/>
    </source>
</evidence>
<evidence type="ECO:0000313" key="2">
    <source>
        <dbReference type="Proteomes" id="UP000243686"/>
    </source>
</evidence>
<dbReference type="Proteomes" id="UP000243686">
    <property type="component" value="Unassembled WGS sequence"/>
</dbReference>
<accession>A0A1S8X0G1</accession>
<organism evidence="1 2">
    <name type="scientific">Opisthorchis viverrini</name>
    <name type="common">Southeast Asian liver fluke</name>
    <dbReference type="NCBI Taxonomy" id="6198"/>
    <lineage>
        <taxon>Eukaryota</taxon>
        <taxon>Metazoa</taxon>
        <taxon>Spiralia</taxon>
        <taxon>Lophotrochozoa</taxon>
        <taxon>Platyhelminthes</taxon>
        <taxon>Trematoda</taxon>
        <taxon>Digenea</taxon>
        <taxon>Opisthorchiida</taxon>
        <taxon>Opisthorchiata</taxon>
        <taxon>Opisthorchiidae</taxon>
        <taxon>Opisthorchis</taxon>
    </lineage>
</organism>
<reference evidence="1 2" key="1">
    <citation type="submission" date="2015-03" db="EMBL/GenBank/DDBJ databases">
        <title>Draft genome of the nematode, Opisthorchis viverrini.</title>
        <authorList>
            <person name="Mitreva M."/>
        </authorList>
    </citation>
    <scope>NUCLEOTIDE SEQUENCE [LARGE SCALE GENOMIC DNA]</scope>
    <source>
        <strain evidence="1">Khon Kaen</strain>
    </source>
</reference>
<dbReference type="EMBL" id="KV892920">
    <property type="protein sequence ID" value="OON19993.1"/>
    <property type="molecule type" value="Genomic_DNA"/>
</dbReference>
<proteinExistence type="predicted"/>
<protein>
    <submittedName>
        <fullName evidence="1">Uncharacterized protein</fullName>
    </submittedName>
</protein>